<dbReference type="PANTHER" id="PTHR43861">
    <property type="entry name" value="TRANS-ACONITATE 2-METHYLTRANSFERASE-RELATED"/>
    <property type="match status" value="1"/>
</dbReference>
<reference evidence="3" key="1">
    <citation type="submission" date="2021-12" db="EMBL/GenBank/DDBJ databases">
        <title>Convergent genome expansion in fungi linked to evolution of root-endophyte symbiosis.</title>
        <authorList>
            <consortium name="DOE Joint Genome Institute"/>
            <person name="Ke Y.-H."/>
            <person name="Bonito G."/>
            <person name="Liao H.-L."/>
            <person name="Looney B."/>
            <person name="Rojas-Flechas A."/>
            <person name="Nash J."/>
            <person name="Hameed K."/>
            <person name="Schadt C."/>
            <person name="Martin F."/>
            <person name="Crous P.W."/>
            <person name="Miettinen O."/>
            <person name="Magnuson J.K."/>
            <person name="Labbe J."/>
            <person name="Jacobson D."/>
            <person name="Doktycz M.J."/>
            <person name="Veneault-Fourrey C."/>
            <person name="Kuo A."/>
            <person name="Mondo S."/>
            <person name="Calhoun S."/>
            <person name="Riley R."/>
            <person name="Ohm R."/>
            <person name="LaButti K."/>
            <person name="Andreopoulos B."/>
            <person name="Pangilinan J."/>
            <person name="Nolan M."/>
            <person name="Tritt A."/>
            <person name="Clum A."/>
            <person name="Lipzen A."/>
            <person name="Daum C."/>
            <person name="Barry K."/>
            <person name="Grigoriev I.V."/>
            <person name="Vilgalys R."/>
        </authorList>
    </citation>
    <scope>NUCLEOTIDE SEQUENCE</scope>
    <source>
        <strain evidence="3">PMI_201</strain>
    </source>
</reference>
<gene>
    <name evidence="3" type="ORF">BGW36DRAFT_424000</name>
</gene>
<dbReference type="InterPro" id="IPR029063">
    <property type="entry name" value="SAM-dependent_MTases_sf"/>
</dbReference>
<dbReference type="Pfam" id="PF13649">
    <property type="entry name" value="Methyltransf_25"/>
    <property type="match status" value="1"/>
</dbReference>
<dbReference type="Proteomes" id="UP001201262">
    <property type="component" value="Unassembled WGS sequence"/>
</dbReference>
<evidence type="ECO:0000313" key="3">
    <source>
        <dbReference type="EMBL" id="KAH8701697.1"/>
    </source>
</evidence>
<keyword evidence="1" id="KW-0808">Transferase</keyword>
<accession>A0AAD4KUY5</accession>
<dbReference type="Gene3D" id="3.40.50.150">
    <property type="entry name" value="Vaccinia Virus protein VP39"/>
    <property type="match status" value="1"/>
</dbReference>
<keyword evidence="3" id="KW-0489">Methyltransferase</keyword>
<keyword evidence="4" id="KW-1185">Reference proteome</keyword>
<dbReference type="InterPro" id="IPR041698">
    <property type="entry name" value="Methyltransf_25"/>
</dbReference>
<dbReference type="SUPFAM" id="SSF53335">
    <property type="entry name" value="S-adenosyl-L-methionine-dependent methyltransferases"/>
    <property type="match status" value="1"/>
</dbReference>
<evidence type="ECO:0000313" key="4">
    <source>
        <dbReference type="Proteomes" id="UP001201262"/>
    </source>
</evidence>
<dbReference type="GO" id="GO:0008168">
    <property type="term" value="F:methyltransferase activity"/>
    <property type="evidence" value="ECO:0007669"/>
    <property type="project" value="UniProtKB-KW"/>
</dbReference>
<dbReference type="GeneID" id="70250194"/>
<dbReference type="AlphaFoldDB" id="A0AAD4KUY5"/>
<dbReference type="EMBL" id="JAJTJA010000003">
    <property type="protein sequence ID" value="KAH8701697.1"/>
    <property type="molecule type" value="Genomic_DNA"/>
</dbReference>
<feature type="domain" description="Methyltransferase" evidence="2">
    <location>
        <begin position="58"/>
        <end position="156"/>
    </location>
</feature>
<sequence length="237" mass="27038">MADLVKANIEVFNKEANTYETDFQEGIRMLCEETQRRRLWISSNWTDTPEGQGKELKVLEYACGPGHVSRTLEPFVTKAIGLDVSDGMVDEYNKKAREFGISPEKMSATIGNILDDDLQDPEYQNFDMVFISMALHHFSDPSLAIKRLVEKLRTGGVFWIIDLIDEPNAEHEHKHFSPETAATVHRHGFNVKEVEDMFSKAGVSMNVKVEVVDKPFQFTRKGHSLKKTIFFARGQKL</sequence>
<dbReference type="GO" id="GO:0032259">
    <property type="term" value="P:methylation"/>
    <property type="evidence" value="ECO:0007669"/>
    <property type="project" value="UniProtKB-KW"/>
</dbReference>
<dbReference type="RefSeq" id="XP_046075073.1">
    <property type="nucleotide sequence ID" value="XM_046219907.1"/>
</dbReference>
<comment type="caution">
    <text evidence="3">The sequence shown here is derived from an EMBL/GenBank/DDBJ whole genome shotgun (WGS) entry which is preliminary data.</text>
</comment>
<proteinExistence type="predicted"/>
<protein>
    <submittedName>
        <fullName evidence="3">SAM-dependent methyltransferase</fullName>
    </submittedName>
</protein>
<organism evidence="3 4">
    <name type="scientific">Talaromyces proteolyticus</name>
    <dbReference type="NCBI Taxonomy" id="1131652"/>
    <lineage>
        <taxon>Eukaryota</taxon>
        <taxon>Fungi</taxon>
        <taxon>Dikarya</taxon>
        <taxon>Ascomycota</taxon>
        <taxon>Pezizomycotina</taxon>
        <taxon>Eurotiomycetes</taxon>
        <taxon>Eurotiomycetidae</taxon>
        <taxon>Eurotiales</taxon>
        <taxon>Trichocomaceae</taxon>
        <taxon>Talaromyces</taxon>
        <taxon>Talaromyces sect. Bacilispori</taxon>
    </lineage>
</organism>
<evidence type="ECO:0000256" key="1">
    <source>
        <dbReference type="ARBA" id="ARBA00022679"/>
    </source>
</evidence>
<dbReference type="PANTHER" id="PTHR43861:SF3">
    <property type="entry name" value="PUTATIVE (AFU_ORTHOLOGUE AFUA_2G14390)-RELATED"/>
    <property type="match status" value="1"/>
</dbReference>
<dbReference type="CDD" id="cd02440">
    <property type="entry name" value="AdoMet_MTases"/>
    <property type="match status" value="1"/>
</dbReference>
<name>A0AAD4KUY5_9EURO</name>
<evidence type="ECO:0000259" key="2">
    <source>
        <dbReference type="Pfam" id="PF13649"/>
    </source>
</evidence>